<dbReference type="RefSeq" id="WP_111265475.1">
    <property type="nucleotide sequence ID" value="NZ_CP029843.1"/>
</dbReference>
<dbReference type="Pfam" id="PF00857">
    <property type="entry name" value="Isochorismatase"/>
    <property type="match status" value="1"/>
</dbReference>
<dbReference type="SUPFAM" id="SSF52499">
    <property type="entry name" value="Isochorismatase-like hydrolases"/>
    <property type="match status" value="1"/>
</dbReference>
<evidence type="ECO:0000256" key="2">
    <source>
        <dbReference type="ARBA" id="ARBA00012100"/>
    </source>
</evidence>
<reference evidence="8 10" key="2">
    <citation type="submission" date="2019-10" db="EMBL/GenBank/DDBJ databases">
        <title>Lysobacter alkalisoli sp. nov., isolated from saline-alkaline soil.</title>
        <authorList>
            <person name="Sun J.-Q."/>
        </authorList>
    </citation>
    <scope>NUCLEOTIDE SEQUENCE [LARGE SCALE GENOMIC DNA]</scope>
    <source>
        <strain evidence="8 10">KCTC 42381</strain>
    </source>
</reference>
<name>A0A2U9T415_9GAMM</name>
<keyword evidence="3" id="KW-0378">Hydrolase</keyword>
<proteinExistence type="predicted"/>
<evidence type="ECO:0000313" key="7">
    <source>
        <dbReference type="EMBL" id="AWV06302.1"/>
    </source>
</evidence>
<dbReference type="Pfam" id="PF00550">
    <property type="entry name" value="PP-binding"/>
    <property type="match status" value="1"/>
</dbReference>
<dbReference type="AlphaFoldDB" id="A0A2U9T415"/>
<dbReference type="Gene3D" id="1.10.1200.10">
    <property type="entry name" value="ACP-like"/>
    <property type="match status" value="1"/>
</dbReference>
<keyword evidence="5" id="KW-0597">Phosphoprotein</keyword>
<dbReference type="InterPro" id="IPR016291">
    <property type="entry name" value="Isochorismatase"/>
</dbReference>
<organism evidence="7 9">
    <name type="scientific">Marilutibacter maris</name>
    <dbReference type="NCBI Taxonomy" id="1605891"/>
    <lineage>
        <taxon>Bacteria</taxon>
        <taxon>Pseudomonadati</taxon>
        <taxon>Pseudomonadota</taxon>
        <taxon>Gammaproteobacteria</taxon>
        <taxon>Lysobacterales</taxon>
        <taxon>Lysobacteraceae</taxon>
        <taxon>Marilutibacter</taxon>
    </lineage>
</organism>
<comment type="catalytic activity">
    <reaction evidence="4">
        <text>isochorismate + H2O = (2S,3S)-2,3-dihydroxy-2,3-dihydrobenzoate + pyruvate</text>
        <dbReference type="Rhea" id="RHEA:11112"/>
        <dbReference type="ChEBI" id="CHEBI:15361"/>
        <dbReference type="ChEBI" id="CHEBI:15377"/>
        <dbReference type="ChEBI" id="CHEBI:29780"/>
        <dbReference type="ChEBI" id="CHEBI:58764"/>
        <dbReference type="EC" id="3.3.2.1"/>
    </reaction>
</comment>
<dbReference type="KEGG" id="lmb:C9I47_0579"/>
<dbReference type="InterPro" id="IPR009081">
    <property type="entry name" value="PP-bd_ACP"/>
</dbReference>
<dbReference type="PIRSF" id="PIRSF001111">
    <property type="entry name" value="Isochorismatase"/>
    <property type="match status" value="1"/>
</dbReference>
<dbReference type="EC" id="3.3.2.1" evidence="2"/>
<reference evidence="7 9" key="1">
    <citation type="submission" date="2018-05" db="EMBL/GenBank/DDBJ databases">
        <title>The complete genome of Lysobacter maris HZ9B, a marine bacterium antagonistic against terrestrial plant pathogens.</title>
        <authorList>
            <person name="Zhang X.-Q."/>
        </authorList>
    </citation>
    <scope>NUCLEOTIDE SEQUENCE [LARGE SCALE GENOMIC DNA]</scope>
    <source>
        <strain evidence="7 9">HZ9B</strain>
    </source>
</reference>
<dbReference type="OrthoDB" id="5794853at2"/>
<protein>
    <recommendedName>
        <fullName evidence="2">isochorismatase</fullName>
        <ecNumber evidence="2">3.3.2.1</ecNumber>
    </recommendedName>
</protein>
<evidence type="ECO:0000256" key="1">
    <source>
        <dbReference type="ARBA" id="ARBA00004924"/>
    </source>
</evidence>
<dbReference type="EMBL" id="CP029843">
    <property type="protein sequence ID" value="AWV06302.1"/>
    <property type="molecule type" value="Genomic_DNA"/>
</dbReference>
<evidence type="ECO:0000313" key="8">
    <source>
        <dbReference type="EMBL" id="KAB8198690.1"/>
    </source>
</evidence>
<evidence type="ECO:0000313" key="9">
    <source>
        <dbReference type="Proteomes" id="UP000249447"/>
    </source>
</evidence>
<dbReference type="InterPro" id="IPR036736">
    <property type="entry name" value="ACP-like_sf"/>
</dbReference>
<dbReference type="PANTHER" id="PTHR43540:SF3">
    <property type="entry name" value="ENTEROBACTIN SYNTHASE COMPONENT B"/>
    <property type="match status" value="1"/>
</dbReference>
<gene>
    <name evidence="7" type="ORF">C9I47_0579</name>
    <name evidence="8" type="ORF">FKV24_000545</name>
</gene>
<accession>A0A2U9T415</accession>
<dbReference type="PROSITE" id="PS50075">
    <property type="entry name" value="CARRIER"/>
    <property type="match status" value="1"/>
</dbReference>
<dbReference type="InterPro" id="IPR050272">
    <property type="entry name" value="Isochorismatase-like_hydrls"/>
</dbReference>
<evidence type="ECO:0000256" key="5">
    <source>
        <dbReference type="PIRSR" id="PIRSR001111-50"/>
    </source>
</evidence>
<evidence type="ECO:0000259" key="6">
    <source>
        <dbReference type="PROSITE" id="PS50075"/>
    </source>
</evidence>
<dbReference type="SUPFAM" id="SSF47336">
    <property type="entry name" value="ACP-like"/>
    <property type="match status" value="1"/>
</dbReference>
<feature type="domain" description="Carrier" evidence="6">
    <location>
        <begin position="213"/>
        <end position="289"/>
    </location>
</feature>
<dbReference type="InterPro" id="IPR000868">
    <property type="entry name" value="Isochorismatase-like_dom"/>
</dbReference>
<evidence type="ECO:0000256" key="3">
    <source>
        <dbReference type="ARBA" id="ARBA00022801"/>
    </source>
</evidence>
<keyword evidence="9" id="KW-1185">Reference proteome</keyword>
<dbReference type="PRINTS" id="PR01398">
    <property type="entry name" value="ISCHRISMTASE"/>
</dbReference>
<evidence type="ECO:0000313" key="10">
    <source>
        <dbReference type="Proteomes" id="UP000320431"/>
    </source>
</evidence>
<evidence type="ECO:0000256" key="4">
    <source>
        <dbReference type="ARBA" id="ARBA00048590"/>
    </source>
</evidence>
<comment type="cofactor">
    <cofactor evidence="5">
        <name>pantetheine 4'-phosphate</name>
        <dbReference type="ChEBI" id="CHEBI:47942"/>
    </cofactor>
    <text evidence="5">Binds 1 phosphopantetheine covalently.</text>
</comment>
<dbReference type="InterPro" id="IPR036380">
    <property type="entry name" value="Isochorismatase-like_sf"/>
</dbReference>
<dbReference type="Proteomes" id="UP000320431">
    <property type="component" value="Unassembled WGS sequence"/>
</dbReference>
<comment type="pathway">
    <text evidence="1">Siderophore biosynthesis.</text>
</comment>
<sequence length="293" mass="32594">MSIPRIAPYPLPDRLPAQDRVDWRPDPERAVLLVHDLQDYFLDFYDTAQSPVAPMLDNVRALREACDGAGVPVIYTAQPPQQTVRQRGLLQDWWGPGVTARPERAGIAATVAPRDHDTVLTKWRYSAFASSDLLERMREQGRDQLLICGVYAHIGCMTTALDAFMRDIQPFMLADALADFSAEEHAMALAYVARRCGVALTTDACIDALKATSGLPASLDALRAELARIIELPVEQVGADDNPLHLGLDSIRLMSLLERWSAAGAEIGFVDLAERERVADWWALLQRHREALR</sequence>
<keyword evidence="5" id="KW-0596">Phosphopantetheine</keyword>
<dbReference type="Gene3D" id="3.40.50.850">
    <property type="entry name" value="Isochorismatase-like"/>
    <property type="match status" value="1"/>
</dbReference>
<dbReference type="PANTHER" id="PTHR43540">
    <property type="entry name" value="PEROXYUREIDOACRYLATE/UREIDOACRYLATE AMIDOHYDROLASE-RELATED"/>
    <property type="match status" value="1"/>
</dbReference>
<dbReference type="Proteomes" id="UP000249447">
    <property type="component" value="Chromosome"/>
</dbReference>
<dbReference type="EMBL" id="VICD02000006">
    <property type="protein sequence ID" value="KAB8198690.1"/>
    <property type="molecule type" value="Genomic_DNA"/>
</dbReference>
<feature type="modified residue" description="O-(pantetheine 4'-phosphoryl)serine" evidence="5">
    <location>
        <position position="250"/>
    </location>
</feature>
<dbReference type="GO" id="GO:0008908">
    <property type="term" value="F:isochorismatase activity"/>
    <property type="evidence" value="ECO:0007669"/>
    <property type="project" value="UniProtKB-EC"/>
</dbReference>